<name>A0A2X0MIW8_9BASI</name>
<organism evidence="1 2">
    <name type="scientific">Microbotryum saponariae</name>
    <dbReference type="NCBI Taxonomy" id="289078"/>
    <lineage>
        <taxon>Eukaryota</taxon>
        <taxon>Fungi</taxon>
        <taxon>Dikarya</taxon>
        <taxon>Basidiomycota</taxon>
        <taxon>Pucciniomycotina</taxon>
        <taxon>Microbotryomycetes</taxon>
        <taxon>Microbotryales</taxon>
        <taxon>Microbotryaceae</taxon>
        <taxon>Microbotryum</taxon>
    </lineage>
</organism>
<gene>
    <name evidence="1" type="ORF">BZ3500_MVSOF-1268-A1-R1_CHR2-1G04401</name>
</gene>
<evidence type="ECO:0000313" key="2">
    <source>
        <dbReference type="Proteomes" id="UP000249723"/>
    </source>
</evidence>
<dbReference type="EMBL" id="FMWP01000012">
    <property type="protein sequence ID" value="SCZ88424.1"/>
    <property type="molecule type" value="Genomic_DNA"/>
</dbReference>
<dbReference type="AlphaFoldDB" id="A0A2X0MIW8"/>
<proteinExistence type="predicted"/>
<sequence length="81" mass="8739">MFLTARHIYLVVFESDQACLEAAAKAQGAVRNDATPASNVIRGIMDGLGSPRSLVQTALRKHFGLAERPETPFMLALSGPR</sequence>
<dbReference type="Proteomes" id="UP000249723">
    <property type="component" value="Unassembled WGS sequence"/>
</dbReference>
<evidence type="ECO:0000313" key="1">
    <source>
        <dbReference type="EMBL" id="SCZ88424.1"/>
    </source>
</evidence>
<accession>A0A2X0MIW8</accession>
<reference evidence="2" key="1">
    <citation type="submission" date="2016-10" db="EMBL/GenBank/DDBJ databases">
        <authorList>
            <person name="Jeantristanb JTB J.-T."/>
            <person name="Ricardo R."/>
        </authorList>
    </citation>
    <scope>NUCLEOTIDE SEQUENCE [LARGE SCALE GENOMIC DNA]</scope>
</reference>
<protein>
    <submittedName>
        <fullName evidence="1">BZ3500_MvSof-1268-A1-R1_Chr2-1g04401 protein</fullName>
    </submittedName>
</protein>
<keyword evidence="2" id="KW-1185">Reference proteome</keyword>